<evidence type="ECO:0000256" key="1">
    <source>
        <dbReference type="SAM" id="SignalP"/>
    </source>
</evidence>
<organism evidence="2 3">
    <name type="scientific">Holothuria leucospilota</name>
    <name type="common">Black long sea cucumber</name>
    <name type="synonym">Mertensiothuria leucospilota</name>
    <dbReference type="NCBI Taxonomy" id="206669"/>
    <lineage>
        <taxon>Eukaryota</taxon>
        <taxon>Metazoa</taxon>
        <taxon>Echinodermata</taxon>
        <taxon>Eleutherozoa</taxon>
        <taxon>Echinozoa</taxon>
        <taxon>Holothuroidea</taxon>
        <taxon>Aspidochirotacea</taxon>
        <taxon>Aspidochirotida</taxon>
        <taxon>Holothuriidae</taxon>
        <taxon>Holothuria</taxon>
    </lineage>
</organism>
<proteinExistence type="predicted"/>
<feature type="signal peptide" evidence="1">
    <location>
        <begin position="1"/>
        <end position="28"/>
    </location>
</feature>
<gene>
    <name evidence="2" type="ORF">HOLleu_01439</name>
</gene>
<evidence type="ECO:0000313" key="3">
    <source>
        <dbReference type="Proteomes" id="UP001152320"/>
    </source>
</evidence>
<evidence type="ECO:0000313" key="2">
    <source>
        <dbReference type="EMBL" id="KAJ8048929.1"/>
    </source>
</evidence>
<accession>A0A9Q1HJ86</accession>
<comment type="caution">
    <text evidence="2">The sequence shown here is derived from an EMBL/GenBank/DDBJ whole genome shotgun (WGS) entry which is preliminary data.</text>
</comment>
<protein>
    <submittedName>
        <fullName evidence="2">Uncharacterized protein</fullName>
    </submittedName>
</protein>
<keyword evidence="3" id="KW-1185">Reference proteome</keyword>
<reference evidence="2" key="1">
    <citation type="submission" date="2021-10" db="EMBL/GenBank/DDBJ databases">
        <title>Tropical sea cucumber genome reveals ecological adaptation and Cuvierian tubules defense mechanism.</title>
        <authorList>
            <person name="Chen T."/>
        </authorList>
    </citation>
    <scope>NUCLEOTIDE SEQUENCE</scope>
    <source>
        <strain evidence="2">Nanhai2018</strain>
        <tissue evidence="2">Muscle</tissue>
    </source>
</reference>
<keyword evidence="1" id="KW-0732">Signal</keyword>
<dbReference type="EMBL" id="JAIZAY010000001">
    <property type="protein sequence ID" value="KAJ8048929.1"/>
    <property type="molecule type" value="Genomic_DNA"/>
</dbReference>
<dbReference type="OrthoDB" id="10606862at2759"/>
<dbReference type="AlphaFoldDB" id="A0A9Q1HJ86"/>
<name>A0A9Q1HJ86_HOLLE</name>
<dbReference type="Proteomes" id="UP001152320">
    <property type="component" value="Chromosome 1"/>
</dbReference>
<sequence>MKNAIGAVVILFICYLHLLVVPPRNLRGSYYKNPGRDMRTCAYEHTCNGDGSFDSDGRFLCSNSSQIEYDMTDDTHTCTGVCLTYRVTNISSSEVYYTGRRCIEYCEDYCVEIWDGLRSCFECCYGNNCNAP</sequence>
<feature type="chain" id="PRO_5040184209" evidence="1">
    <location>
        <begin position="29"/>
        <end position="132"/>
    </location>
</feature>